<organism evidence="3 4">
    <name type="scientific">Ruminiclostridium papyrosolvens C7</name>
    <dbReference type="NCBI Taxonomy" id="1330534"/>
    <lineage>
        <taxon>Bacteria</taxon>
        <taxon>Bacillati</taxon>
        <taxon>Bacillota</taxon>
        <taxon>Clostridia</taxon>
        <taxon>Eubacteriales</taxon>
        <taxon>Oscillospiraceae</taxon>
        <taxon>Ruminiclostridium</taxon>
    </lineage>
</organism>
<protein>
    <submittedName>
        <fullName evidence="3">Uncharacterized protein</fullName>
    </submittedName>
</protein>
<evidence type="ECO:0000313" key="4">
    <source>
        <dbReference type="Proteomes" id="UP000016860"/>
    </source>
</evidence>
<dbReference type="CDD" id="cd00586">
    <property type="entry name" value="4HBT"/>
    <property type="match status" value="1"/>
</dbReference>
<dbReference type="InterPro" id="IPR050563">
    <property type="entry name" value="4-hydroxybenzoyl-CoA_TE"/>
</dbReference>
<dbReference type="PATRIC" id="fig|1330534.3.peg.1830"/>
<gene>
    <name evidence="3" type="ORF">L323_09195</name>
</gene>
<reference evidence="3 4" key="1">
    <citation type="journal article" date="2013" name="Genome Announc.">
        <title>Draft Genome Sequence of the Cellulolytic Bacterium Clostridium papyrosolvens C7 (ATCC 700395).</title>
        <authorList>
            <person name="Zepeda V."/>
            <person name="Dassa B."/>
            <person name="Borovok I."/>
            <person name="Lamed R."/>
            <person name="Bayer E.A."/>
            <person name="Cate J.H."/>
        </authorList>
    </citation>
    <scope>NUCLEOTIDE SEQUENCE [LARGE SCALE GENOMIC DNA]</scope>
    <source>
        <strain evidence="3 4">C7</strain>
    </source>
</reference>
<comment type="similarity">
    <text evidence="1">Belongs to the 4-hydroxybenzoyl-CoA thioesterase family.</text>
</comment>
<accession>U4R3L6</accession>
<dbReference type="Pfam" id="PF13279">
    <property type="entry name" value="4HBT_2"/>
    <property type="match status" value="1"/>
</dbReference>
<dbReference type="GO" id="GO:0047617">
    <property type="term" value="F:fatty acyl-CoA hydrolase activity"/>
    <property type="evidence" value="ECO:0007669"/>
    <property type="project" value="TreeGrafter"/>
</dbReference>
<dbReference type="Proteomes" id="UP000016860">
    <property type="component" value="Unassembled WGS sequence"/>
</dbReference>
<dbReference type="OrthoDB" id="9800856at2"/>
<dbReference type="PANTHER" id="PTHR31793">
    <property type="entry name" value="4-HYDROXYBENZOYL-COA THIOESTERASE FAMILY MEMBER"/>
    <property type="match status" value="1"/>
</dbReference>
<dbReference type="STRING" id="1330534.L323_09195"/>
<dbReference type="AlphaFoldDB" id="U4R3L6"/>
<name>U4R3L6_9FIRM</name>
<dbReference type="EMBL" id="ATAY01000030">
    <property type="protein sequence ID" value="EPR12216.1"/>
    <property type="molecule type" value="Genomic_DNA"/>
</dbReference>
<evidence type="ECO:0000256" key="1">
    <source>
        <dbReference type="ARBA" id="ARBA00005953"/>
    </source>
</evidence>
<comment type="caution">
    <text evidence="3">The sequence shown here is derived from an EMBL/GenBank/DDBJ whole genome shotgun (WGS) entry which is preliminary data.</text>
</comment>
<dbReference type="RefSeq" id="WP_020815380.1">
    <property type="nucleotide sequence ID" value="NZ_ATAY01000030.1"/>
</dbReference>
<dbReference type="InterPro" id="IPR029069">
    <property type="entry name" value="HotDog_dom_sf"/>
</dbReference>
<dbReference type="PANTHER" id="PTHR31793:SF27">
    <property type="entry name" value="NOVEL THIOESTERASE SUPERFAMILY DOMAIN AND SAPOSIN A-TYPE DOMAIN CONTAINING PROTEIN (0610012H03RIK)"/>
    <property type="match status" value="1"/>
</dbReference>
<evidence type="ECO:0000256" key="2">
    <source>
        <dbReference type="ARBA" id="ARBA00022801"/>
    </source>
</evidence>
<evidence type="ECO:0000313" key="3">
    <source>
        <dbReference type="EMBL" id="EPR12216.1"/>
    </source>
</evidence>
<proteinExistence type="inferred from homology"/>
<sequence length="143" mass="16321">MSKWYHEKHIVEFNECDPSKTVYNSKYFVWFENSRFAIAEQVQLSSYVEKMAKEKGDSIIFPVLEAECKFLLPIPMGTHLILRTKLEKPKAAKLVFKHIATGELDGKEYAVATTTVGVLSAKNGLLISLDDNFKKLINDYLES</sequence>
<keyword evidence="2" id="KW-0378">Hydrolase</keyword>
<dbReference type="Gene3D" id="3.10.129.10">
    <property type="entry name" value="Hotdog Thioesterase"/>
    <property type="match status" value="1"/>
</dbReference>
<dbReference type="SUPFAM" id="SSF54637">
    <property type="entry name" value="Thioesterase/thiol ester dehydrase-isomerase"/>
    <property type="match status" value="1"/>
</dbReference>